<dbReference type="Proteomes" id="UP000182658">
    <property type="component" value="Unassembled WGS sequence"/>
</dbReference>
<reference evidence="2 3" key="1">
    <citation type="submission" date="2016-10" db="EMBL/GenBank/DDBJ databases">
        <title>Draft genome sequence of Coniochaeta ligniaria NRRL30616, a lignocellulolytic fungus for bioabatement of inhibitors in plant biomass hydrolysates.</title>
        <authorList>
            <consortium name="DOE Joint Genome Institute"/>
            <person name="Jimenez D.J."/>
            <person name="Hector R.E."/>
            <person name="Riley R."/>
            <person name="Sun H."/>
            <person name="Grigoriev I.V."/>
            <person name="Van Elsas J.D."/>
            <person name="Nichols N.N."/>
        </authorList>
    </citation>
    <scope>NUCLEOTIDE SEQUENCE [LARGE SCALE GENOMIC DNA]</scope>
    <source>
        <strain evidence="2 3">NRRL 30616</strain>
    </source>
</reference>
<dbReference type="InterPro" id="IPR010730">
    <property type="entry name" value="HET"/>
</dbReference>
<keyword evidence="3" id="KW-1185">Reference proteome</keyword>
<dbReference type="InParanoid" id="A0A1J7IW46"/>
<dbReference type="EMBL" id="KV875102">
    <property type="protein sequence ID" value="OIW25329.1"/>
    <property type="molecule type" value="Genomic_DNA"/>
</dbReference>
<dbReference type="PANTHER" id="PTHR24148:SF64">
    <property type="entry name" value="HETEROKARYON INCOMPATIBILITY DOMAIN-CONTAINING PROTEIN"/>
    <property type="match status" value="1"/>
</dbReference>
<proteinExistence type="predicted"/>
<dbReference type="InterPro" id="IPR052895">
    <property type="entry name" value="HetReg/Transcr_Mod"/>
</dbReference>
<dbReference type="STRING" id="1408157.A0A1J7IW46"/>
<dbReference type="AlphaFoldDB" id="A0A1J7IW46"/>
<organism evidence="2 3">
    <name type="scientific">Coniochaeta ligniaria NRRL 30616</name>
    <dbReference type="NCBI Taxonomy" id="1408157"/>
    <lineage>
        <taxon>Eukaryota</taxon>
        <taxon>Fungi</taxon>
        <taxon>Dikarya</taxon>
        <taxon>Ascomycota</taxon>
        <taxon>Pezizomycotina</taxon>
        <taxon>Sordariomycetes</taxon>
        <taxon>Sordariomycetidae</taxon>
        <taxon>Coniochaetales</taxon>
        <taxon>Coniochaetaceae</taxon>
        <taxon>Coniochaeta</taxon>
    </lineage>
</organism>
<dbReference type="OrthoDB" id="2157530at2759"/>
<accession>A0A1J7IW46</accession>
<dbReference type="Pfam" id="PF26639">
    <property type="entry name" value="Het-6_barrel"/>
    <property type="match status" value="1"/>
</dbReference>
<dbReference type="PANTHER" id="PTHR24148">
    <property type="entry name" value="ANKYRIN REPEAT DOMAIN-CONTAINING PROTEIN 39 HOMOLOG-RELATED"/>
    <property type="match status" value="1"/>
</dbReference>
<dbReference type="Pfam" id="PF06985">
    <property type="entry name" value="HET"/>
    <property type="match status" value="1"/>
</dbReference>
<evidence type="ECO:0000313" key="2">
    <source>
        <dbReference type="EMBL" id="OIW25329.1"/>
    </source>
</evidence>
<evidence type="ECO:0000313" key="3">
    <source>
        <dbReference type="Proteomes" id="UP000182658"/>
    </source>
</evidence>
<name>A0A1J7IW46_9PEZI</name>
<gene>
    <name evidence="2" type="ORF">CONLIGDRAFT_673434</name>
</gene>
<sequence>MSTIYRPLQTEKAEIRLLEFVPDDDREKLCFRLHHISLHNAPKFWAISYTWGEPRDKKPIFIGDHTVWVRANLWRILRDRLSILKWSRRKPRGILDMESPNIWVDAICINQSDFEERSKQVQLMGMIYRKGMVAVCLDKGDWETDRNAVKTLLQVRHDIEAKEDVTVSDSSWAALYEFFTKGWFTRMWVIQEFIIPKTNSCHIWLNNYMLDSFGLWTAAHGLFQMNPTCLNVPQRILMRNSMKQYLSLFEIKLEQRRRKNCDPEFATTLLWIFRDRFATDPRDKIYSLLGILETACDPADNSYNGTDHDAGGSMKHNLIIDYHAPTEDVYASLVDFVVSGTQSLNIICASQHPSSFTRSWVPNWAEPWQTHSFLSPSIYKSYQRLHADYEEVYHASGSRPAIFSFSHDRASLSVQGIRCDQVLCLYDTPPFPMEYPQGVDRWAYETFHGLSTDVQKRLENTYGQTDMVGEFLVAIVGGPFDRARNRGKDYRGYYGGASRQWHEYAASLQTGEKIDDEIPDGDAGELDIRSHRVGHRRKIFIGEKGYCGLVPDSADIGDDLCVLFGCDIPVLLREMGGNKYRLLGESYVQGLMDGEVIEKLENGKVISAEFILV</sequence>
<protein>
    <recommendedName>
        <fullName evidence="1">Heterokaryon incompatibility domain-containing protein</fullName>
    </recommendedName>
</protein>
<feature type="domain" description="Heterokaryon incompatibility" evidence="1">
    <location>
        <begin position="45"/>
        <end position="192"/>
    </location>
</feature>
<evidence type="ECO:0000259" key="1">
    <source>
        <dbReference type="Pfam" id="PF06985"/>
    </source>
</evidence>